<dbReference type="EMBL" id="JANTQA010000026">
    <property type="protein sequence ID" value="KAJ3442722.1"/>
    <property type="molecule type" value="Genomic_DNA"/>
</dbReference>
<evidence type="ECO:0000256" key="1">
    <source>
        <dbReference type="ARBA" id="ARBA00004123"/>
    </source>
</evidence>
<evidence type="ECO:0000256" key="8">
    <source>
        <dbReference type="SAM" id="MobiDB-lite"/>
    </source>
</evidence>
<keyword evidence="4" id="KW-0813">Transport</keyword>
<feature type="domain" description="Importin N-terminal" evidence="9">
    <location>
        <begin position="26"/>
        <end position="92"/>
    </location>
</feature>
<dbReference type="Proteomes" id="UP001146793">
    <property type="component" value="Unassembled WGS sequence"/>
</dbReference>
<dbReference type="InterPro" id="IPR016024">
    <property type="entry name" value="ARM-type_fold"/>
</dbReference>
<feature type="region of interest" description="Disordered" evidence="8">
    <location>
        <begin position="281"/>
        <end position="303"/>
    </location>
</feature>
<evidence type="ECO:0000256" key="6">
    <source>
        <dbReference type="ARBA" id="ARBA00022927"/>
    </source>
</evidence>
<dbReference type="Gene3D" id="1.25.10.10">
    <property type="entry name" value="Leucine-rich Repeat Variant"/>
    <property type="match status" value="1"/>
</dbReference>
<proteinExistence type="inferred from homology"/>
<accession>A0AAV7ZL54</accession>
<evidence type="ECO:0000256" key="5">
    <source>
        <dbReference type="ARBA" id="ARBA00022490"/>
    </source>
</evidence>
<name>A0AAV7ZL54_9EUKA</name>
<keyword evidence="6" id="KW-0653">Protein transport</keyword>
<organism evidence="10 11">
    <name type="scientific">Anaeramoeba flamelloides</name>
    <dbReference type="NCBI Taxonomy" id="1746091"/>
    <lineage>
        <taxon>Eukaryota</taxon>
        <taxon>Metamonada</taxon>
        <taxon>Anaeramoebidae</taxon>
        <taxon>Anaeramoeba</taxon>
    </lineage>
</organism>
<dbReference type="SUPFAM" id="SSF48371">
    <property type="entry name" value="ARM repeat"/>
    <property type="match status" value="1"/>
</dbReference>
<evidence type="ECO:0000313" key="11">
    <source>
        <dbReference type="Proteomes" id="UP001146793"/>
    </source>
</evidence>
<comment type="caution">
    <text evidence="10">The sequence shown here is derived from an EMBL/GenBank/DDBJ whole genome shotgun (WGS) entry which is preliminary data.</text>
</comment>
<dbReference type="Pfam" id="PF25795">
    <property type="entry name" value="TPR_XPO7"/>
    <property type="match status" value="1"/>
</dbReference>
<keyword evidence="7" id="KW-0539">Nucleus</keyword>
<dbReference type="InterPro" id="IPR057947">
    <property type="entry name" value="TPR_XPO7/RBP17"/>
</dbReference>
<sequence length="1221" mass="143871">MNTLEEFEQLSFEFYMNTDQESRIKIEGQINNIMTNLDNTVTIIEILENTIDPYAQLLSITILKKIITNYWNKIEEKQRLDLSNWMFTFLSEQGLNLTNVILNGLSSLYGRLLKISWLEDQKGNEKLLKKFVPVFFKGTAEQYILGLKILKQITIEFSTIIKEREFLLRHRKILASFRDRLLLRIFKIAINSLTQEEQQQDYNNTNNEITDLKDDASLDLIISVLTFDMGGLNRTEEVDGNDSFKVSIPATWRLSFKCLEYTEILFKCYLSLFRHQNKDTNNNLNSQNQNQNQNQDENNNDNNYIQKERTNERGAKIFRSLGLLASSKRGVYGKKPGRQMFLNQLIKGICYILENNMGLIPANNDLIHEFTRLNDKILLHFNLRDLEKTEMLQTWLSYLFSLTLKWSSNIETKGALYYLGTFWIKATFQLELFKTSSSNNNNNNNMKLINYIREIMSKISQTIITYKCQEVTKIEIEDLASSFEEESTFLVELRALRDLTRIDYNLTFQFIIKNYDILIEQCYNNSWNEITLREISLFIIIFSQLISQYNKRSQSNNFDDLFSTNMPPTNYIQNSHHSNNQNNTKNNYSSTSTFKFNGIDNNNNNNNNSDNNSNSKLEKKTLNDLKLLTRRMDGELIVRGIELIKWNEEMISNNSFPSRIEILEFSILSFLKEFLNVYINSKNNKSTSLSSVLSNLLSGFENHTDVFLFIFKKLISNLKTKELAEKLIAKSLKLLNLLFKYFRRMIDIPNLQETQDLIKNHNLDIFPFLDIYTNSSNPVANNFRVIFYNTLSKLVFNERRQTVFWEKFEIFIQPFEKTFFEFENLLKNLNQNNINNKNKDNDLEFFSNKPKYTIQYLGLIKDLRGIVSQCNNTHYFSHFFHWIYPKKMEILNQIFAVTYQIPKVTENYFNLLIQLSSTNGKNKNSSYSSSRIFPISSPNLYILFKFACNILYEYICESLINIDPNLIQEQITEKAKTIALCYKLLSTIIFCKQMNFGVYKAFNDDFFEKTLSACFKLSDYFPTDTILIYPKLAKAYFRLFEVLSKRLPSEIIQLDENNFKDLTSQINLSIHSKNTKFYYKACNIITRLVMFYLENYGNRFLKNEKKKSLANTLHQQFLNNFDNLESIFNQLFDLVLYEYKLEVGNISGTLLGLILLNDQLYINFKNNMFNSVLEKHEKDLDILFTKLLEDVDHTLSKRNQDTFSHNLNSFRYRVREDGILF</sequence>
<comment type="similarity">
    <text evidence="3">Belongs to the exportin family.</text>
</comment>
<dbReference type="GO" id="GO:0006611">
    <property type="term" value="P:protein export from nucleus"/>
    <property type="evidence" value="ECO:0007669"/>
    <property type="project" value="TreeGrafter"/>
</dbReference>
<dbReference type="GO" id="GO:0005643">
    <property type="term" value="C:nuclear pore"/>
    <property type="evidence" value="ECO:0007669"/>
    <property type="project" value="TreeGrafter"/>
</dbReference>
<dbReference type="Pfam" id="PF03810">
    <property type="entry name" value="IBN_N"/>
    <property type="match status" value="1"/>
</dbReference>
<evidence type="ECO:0000256" key="2">
    <source>
        <dbReference type="ARBA" id="ARBA00004496"/>
    </source>
</evidence>
<dbReference type="GO" id="GO:0031267">
    <property type="term" value="F:small GTPase binding"/>
    <property type="evidence" value="ECO:0007669"/>
    <property type="project" value="InterPro"/>
</dbReference>
<dbReference type="AlphaFoldDB" id="A0AAV7ZL54"/>
<dbReference type="PROSITE" id="PS50166">
    <property type="entry name" value="IMPORTIN_B_NT"/>
    <property type="match status" value="1"/>
</dbReference>
<keyword evidence="5" id="KW-0963">Cytoplasm</keyword>
<evidence type="ECO:0000256" key="3">
    <source>
        <dbReference type="ARBA" id="ARBA00009466"/>
    </source>
</evidence>
<evidence type="ECO:0000256" key="7">
    <source>
        <dbReference type="ARBA" id="ARBA00023242"/>
    </source>
</evidence>
<dbReference type="InterPro" id="IPR044189">
    <property type="entry name" value="XPO4/7-like"/>
</dbReference>
<evidence type="ECO:0000259" key="9">
    <source>
        <dbReference type="PROSITE" id="PS50166"/>
    </source>
</evidence>
<dbReference type="GO" id="GO:0005737">
    <property type="term" value="C:cytoplasm"/>
    <property type="evidence" value="ECO:0007669"/>
    <property type="project" value="UniProtKB-SubCell"/>
</dbReference>
<protein>
    <submittedName>
        <fullName evidence="10">Exportin</fullName>
    </submittedName>
</protein>
<dbReference type="InterPro" id="IPR001494">
    <property type="entry name" value="Importin-beta_N"/>
</dbReference>
<reference evidence="10" key="1">
    <citation type="submission" date="2022-08" db="EMBL/GenBank/DDBJ databases">
        <title>Novel sulphate-reducing endosymbionts in the free-living metamonad Anaeramoeba.</title>
        <authorList>
            <person name="Jerlstrom-Hultqvist J."/>
            <person name="Cepicka I."/>
            <person name="Gallot-Lavallee L."/>
            <person name="Salas-Leiva D."/>
            <person name="Curtis B.A."/>
            <person name="Zahonova K."/>
            <person name="Pipaliya S."/>
            <person name="Dacks J."/>
            <person name="Roger A.J."/>
        </authorList>
    </citation>
    <scope>NUCLEOTIDE SEQUENCE</scope>
    <source>
        <strain evidence="10">Busselton2</strain>
    </source>
</reference>
<dbReference type="GO" id="GO:0005049">
    <property type="term" value="F:nuclear export signal receptor activity"/>
    <property type="evidence" value="ECO:0007669"/>
    <property type="project" value="InterPro"/>
</dbReference>
<dbReference type="PANTHER" id="PTHR12596">
    <property type="entry name" value="EXPORTIN 4,7-RELATED"/>
    <property type="match status" value="1"/>
</dbReference>
<evidence type="ECO:0000313" key="10">
    <source>
        <dbReference type="EMBL" id="KAJ3442722.1"/>
    </source>
</evidence>
<gene>
    <name evidence="10" type="ORF">M0812_12467</name>
</gene>
<dbReference type="PANTHER" id="PTHR12596:SF2">
    <property type="entry name" value="EXPORTIN-7 ISOFORM X1"/>
    <property type="match status" value="1"/>
</dbReference>
<comment type="subcellular location">
    <subcellularLocation>
        <location evidence="2">Cytoplasm</location>
    </subcellularLocation>
    <subcellularLocation>
        <location evidence="1">Nucleus</location>
    </subcellularLocation>
</comment>
<feature type="region of interest" description="Disordered" evidence="8">
    <location>
        <begin position="595"/>
        <end position="616"/>
    </location>
</feature>
<evidence type="ECO:0000256" key="4">
    <source>
        <dbReference type="ARBA" id="ARBA00022448"/>
    </source>
</evidence>
<feature type="compositionally biased region" description="Low complexity" evidence="8">
    <location>
        <begin position="600"/>
        <end position="615"/>
    </location>
</feature>
<dbReference type="InterPro" id="IPR011989">
    <property type="entry name" value="ARM-like"/>
</dbReference>